<name>A0AA38UT46_9AGAR</name>
<comment type="caution">
    <text evidence="2">The sequence shown here is derived from an EMBL/GenBank/DDBJ whole genome shotgun (WGS) entry which is preliminary data.</text>
</comment>
<gene>
    <name evidence="2" type="ORF">F5890DRAFT_1507550</name>
</gene>
<protein>
    <submittedName>
        <fullName evidence="2">Uncharacterized protein</fullName>
    </submittedName>
</protein>
<keyword evidence="1" id="KW-0732">Signal</keyword>
<dbReference type="AlphaFoldDB" id="A0AA38UT46"/>
<feature type="chain" id="PRO_5041337374" evidence="1">
    <location>
        <begin position="34"/>
        <end position="105"/>
    </location>
</feature>
<reference evidence="2" key="1">
    <citation type="submission" date="2022-08" db="EMBL/GenBank/DDBJ databases">
        <authorList>
            <consortium name="DOE Joint Genome Institute"/>
            <person name="Min B."/>
            <person name="Riley R."/>
            <person name="Sierra-Patev S."/>
            <person name="Naranjo-Ortiz M."/>
            <person name="Looney B."/>
            <person name="Konkel Z."/>
            <person name="Slot J.C."/>
            <person name="Sakamoto Y."/>
            <person name="Steenwyk J.L."/>
            <person name="Rokas A."/>
            <person name="Carro J."/>
            <person name="Camarero S."/>
            <person name="Ferreira P."/>
            <person name="Molpeceres G."/>
            <person name="Ruiz-Duenas F.J."/>
            <person name="Serrano A."/>
            <person name="Henrissat B."/>
            <person name="Drula E."/>
            <person name="Hughes K.W."/>
            <person name="Mata J.L."/>
            <person name="Ishikawa N.K."/>
            <person name="Vargas-Isla R."/>
            <person name="Ushijima S."/>
            <person name="Smith C.A."/>
            <person name="Ahrendt S."/>
            <person name="Andreopoulos W."/>
            <person name="He G."/>
            <person name="Labutti K."/>
            <person name="Lipzen A."/>
            <person name="Ng V."/>
            <person name="Sandor L."/>
            <person name="Barry K."/>
            <person name="Martinez A.T."/>
            <person name="Xiao Y."/>
            <person name="Gibbons J.G."/>
            <person name="Terashima K."/>
            <person name="Hibbett D.S."/>
            <person name="Grigoriev I.V."/>
        </authorList>
    </citation>
    <scope>NUCLEOTIDE SEQUENCE</scope>
    <source>
        <strain evidence="2">TFB7829</strain>
    </source>
</reference>
<proteinExistence type="predicted"/>
<evidence type="ECO:0000256" key="1">
    <source>
        <dbReference type="SAM" id="SignalP"/>
    </source>
</evidence>
<accession>A0AA38UT46</accession>
<evidence type="ECO:0000313" key="3">
    <source>
        <dbReference type="Proteomes" id="UP001163850"/>
    </source>
</evidence>
<dbReference type="Proteomes" id="UP001163850">
    <property type="component" value="Unassembled WGS sequence"/>
</dbReference>
<dbReference type="EMBL" id="MU801953">
    <property type="protein sequence ID" value="KAJ3985837.1"/>
    <property type="molecule type" value="Genomic_DNA"/>
</dbReference>
<feature type="signal peptide" evidence="1">
    <location>
        <begin position="1"/>
        <end position="33"/>
    </location>
</feature>
<organism evidence="2 3">
    <name type="scientific">Lentinula detonsa</name>
    <dbReference type="NCBI Taxonomy" id="2804962"/>
    <lineage>
        <taxon>Eukaryota</taxon>
        <taxon>Fungi</taxon>
        <taxon>Dikarya</taxon>
        <taxon>Basidiomycota</taxon>
        <taxon>Agaricomycotina</taxon>
        <taxon>Agaricomycetes</taxon>
        <taxon>Agaricomycetidae</taxon>
        <taxon>Agaricales</taxon>
        <taxon>Marasmiineae</taxon>
        <taxon>Omphalotaceae</taxon>
        <taxon>Lentinula</taxon>
    </lineage>
</organism>
<sequence length="105" mass="11848">MAVNSTFSAFDYHVVTIILFLQSWSLLAPQTSSIPNECDTINQHAFVPIVRRLQFIPISPSGTIVFSVSQQGAERLQTNDIVVHNQATHEHHAQLCIIFRYRGID</sequence>
<evidence type="ECO:0000313" key="2">
    <source>
        <dbReference type="EMBL" id="KAJ3985837.1"/>
    </source>
</evidence>